<dbReference type="Proteomes" id="UP000692954">
    <property type="component" value="Unassembled WGS sequence"/>
</dbReference>
<sequence>MWPSSYLQRFKQKYLAVNPIYRMDHLKFLSFVSLIEIIKQQFYKIRRGYCMYSNVLILIKMEEFDFKELCIILSVIMNLKEEKRAEILLTFYDFDQDGILSKSEMELFILEDIQYLQKNEFEVSEIQIQTLIQKRFFEIFELLQWGLDISNDLHHSKKYNKQSVYLVQAEIRKSSYRKTEQDLEPNQKKKISRQNCESIEEKLNFIKSNDFPIKIKILDQNLNCLAYNILIILFQSVNQIHVINIMFVMVIFVKLILCFYNYLKIIVQFEIGQILQHLILFQQQFHIMNLMNN</sequence>
<keyword evidence="1" id="KW-0812">Transmembrane</keyword>
<accession>A0A8S1MDU5</accession>
<keyword evidence="1" id="KW-1133">Transmembrane helix</keyword>
<organism evidence="2 3">
    <name type="scientific">Paramecium sonneborni</name>
    <dbReference type="NCBI Taxonomy" id="65129"/>
    <lineage>
        <taxon>Eukaryota</taxon>
        <taxon>Sar</taxon>
        <taxon>Alveolata</taxon>
        <taxon>Ciliophora</taxon>
        <taxon>Intramacronucleata</taxon>
        <taxon>Oligohymenophorea</taxon>
        <taxon>Peniculida</taxon>
        <taxon>Parameciidae</taxon>
        <taxon>Paramecium</taxon>
    </lineage>
</organism>
<dbReference type="InterPro" id="IPR018247">
    <property type="entry name" value="EF_Hand_1_Ca_BS"/>
</dbReference>
<dbReference type="PROSITE" id="PS00018">
    <property type="entry name" value="EF_HAND_1"/>
    <property type="match status" value="1"/>
</dbReference>
<comment type="caution">
    <text evidence="2">The sequence shown here is derived from an EMBL/GenBank/DDBJ whole genome shotgun (WGS) entry which is preliminary data.</text>
</comment>
<keyword evidence="3" id="KW-1185">Reference proteome</keyword>
<keyword evidence="1" id="KW-0472">Membrane</keyword>
<reference evidence="2" key="1">
    <citation type="submission" date="2021-01" db="EMBL/GenBank/DDBJ databases">
        <authorList>
            <consortium name="Genoscope - CEA"/>
            <person name="William W."/>
        </authorList>
    </citation>
    <scope>NUCLEOTIDE SEQUENCE</scope>
</reference>
<evidence type="ECO:0008006" key="4">
    <source>
        <dbReference type="Google" id="ProtNLM"/>
    </source>
</evidence>
<proteinExistence type="predicted"/>
<evidence type="ECO:0000313" key="3">
    <source>
        <dbReference type="Proteomes" id="UP000692954"/>
    </source>
</evidence>
<name>A0A8S1MDU5_9CILI</name>
<dbReference type="EMBL" id="CAJJDN010000038">
    <property type="protein sequence ID" value="CAD8078740.1"/>
    <property type="molecule type" value="Genomic_DNA"/>
</dbReference>
<evidence type="ECO:0000313" key="2">
    <source>
        <dbReference type="EMBL" id="CAD8078740.1"/>
    </source>
</evidence>
<gene>
    <name evidence="2" type="ORF">PSON_ATCC_30995.1.T0380079</name>
</gene>
<feature type="transmembrane region" description="Helical" evidence="1">
    <location>
        <begin position="242"/>
        <end position="263"/>
    </location>
</feature>
<dbReference type="AlphaFoldDB" id="A0A8S1MDU5"/>
<evidence type="ECO:0000256" key="1">
    <source>
        <dbReference type="SAM" id="Phobius"/>
    </source>
</evidence>
<protein>
    <recommendedName>
        <fullName evidence="4">EF-hand domain-containing protein</fullName>
    </recommendedName>
</protein>